<dbReference type="GO" id="GO:0051537">
    <property type="term" value="F:2 iron, 2 sulfur cluster binding"/>
    <property type="evidence" value="ECO:0007669"/>
    <property type="project" value="UniProtKB-KW"/>
</dbReference>
<feature type="domain" description="2Fe-2S ferredoxin-type" evidence="7">
    <location>
        <begin position="4"/>
        <end position="110"/>
    </location>
</feature>
<dbReference type="InterPro" id="IPR001041">
    <property type="entry name" value="2Fe-2S_ferredoxin-type"/>
</dbReference>
<dbReference type="GO" id="GO:0046872">
    <property type="term" value="F:metal ion binding"/>
    <property type="evidence" value="ECO:0007669"/>
    <property type="project" value="UniProtKB-KW"/>
</dbReference>
<evidence type="ECO:0000256" key="3">
    <source>
        <dbReference type="ARBA" id="ARBA00022723"/>
    </source>
</evidence>
<comment type="caution">
    <text evidence="8">The sequence shown here is derived from an EMBL/GenBank/DDBJ whole genome shotgun (WGS) entry which is preliminary data.</text>
</comment>
<dbReference type="Gene3D" id="3.10.20.30">
    <property type="match status" value="1"/>
</dbReference>
<accession>A0A501PI53</accession>
<dbReference type="PANTHER" id="PTHR23426">
    <property type="entry name" value="FERREDOXIN/ADRENODOXIN"/>
    <property type="match status" value="1"/>
</dbReference>
<dbReference type="AlphaFoldDB" id="A0A501PI53"/>
<evidence type="ECO:0000256" key="4">
    <source>
        <dbReference type="ARBA" id="ARBA00023004"/>
    </source>
</evidence>
<evidence type="ECO:0000256" key="2">
    <source>
        <dbReference type="ARBA" id="ARBA00022714"/>
    </source>
</evidence>
<evidence type="ECO:0000256" key="6">
    <source>
        <dbReference type="ARBA" id="ARBA00034078"/>
    </source>
</evidence>
<dbReference type="RefSeq" id="WP_139940846.1">
    <property type="nucleotide sequence ID" value="NZ_JBHSYP010000006.1"/>
</dbReference>
<comment type="similarity">
    <text evidence="1">Belongs to the adrenodoxin/putidaredoxin family.</text>
</comment>
<protein>
    <submittedName>
        <fullName evidence="8">2Fe-2S iron-sulfur cluster binding domain-containing protein</fullName>
    </submittedName>
</protein>
<dbReference type="OrthoDB" id="9799640at2"/>
<dbReference type="InterPro" id="IPR012675">
    <property type="entry name" value="Beta-grasp_dom_sf"/>
</dbReference>
<keyword evidence="9" id="KW-1185">Reference proteome</keyword>
<dbReference type="PANTHER" id="PTHR23426:SF65">
    <property type="entry name" value="FERREDOXIN-2, MITOCHONDRIAL"/>
    <property type="match status" value="1"/>
</dbReference>
<dbReference type="Pfam" id="PF00111">
    <property type="entry name" value="Fer2"/>
    <property type="match status" value="1"/>
</dbReference>
<name>A0A501PI53_9PROT</name>
<evidence type="ECO:0000259" key="7">
    <source>
        <dbReference type="PROSITE" id="PS51085"/>
    </source>
</evidence>
<keyword evidence="3" id="KW-0479">Metal-binding</keyword>
<dbReference type="PROSITE" id="PS51085">
    <property type="entry name" value="2FE2S_FER_2"/>
    <property type="match status" value="1"/>
</dbReference>
<keyword evidence="5" id="KW-0411">Iron-sulfur</keyword>
<evidence type="ECO:0000256" key="5">
    <source>
        <dbReference type="ARBA" id="ARBA00023014"/>
    </source>
</evidence>
<reference evidence="9" key="1">
    <citation type="submission" date="2019-06" db="EMBL/GenBank/DDBJ databases">
        <title>The complete genome of Emcibacter congregatus ZYLT.</title>
        <authorList>
            <person name="Zhao Z."/>
        </authorList>
    </citation>
    <scope>NUCLEOTIDE SEQUENCE [LARGE SCALE GENOMIC DNA]</scope>
    <source>
        <strain evidence="9">MCCC 1A06723</strain>
    </source>
</reference>
<dbReference type="InterPro" id="IPR001055">
    <property type="entry name" value="Adrenodoxin-like"/>
</dbReference>
<keyword evidence="2" id="KW-0001">2Fe-2S</keyword>
<evidence type="ECO:0000256" key="1">
    <source>
        <dbReference type="ARBA" id="ARBA00010914"/>
    </source>
</evidence>
<proteinExistence type="inferred from homology"/>
<organism evidence="8 9">
    <name type="scientific">Emcibacter nanhaiensis</name>
    <dbReference type="NCBI Taxonomy" id="1505037"/>
    <lineage>
        <taxon>Bacteria</taxon>
        <taxon>Pseudomonadati</taxon>
        <taxon>Pseudomonadota</taxon>
        <taxon>Alphaproteobacteria</taxon>
        <taxon>Emcibacterales</taxon>
        <taxon>Emcibacteraceae</taxon>
        <taxon>Emcibacter</taxon>
    </lineage>
</organism>
<evidence type="ECO:0000313" key="9">
    <source>
        <dbReference type="Proteomes" id="UP000319148"/>
    </source>
</evidence>
<dbReference type="GO" id="GO:0009055">
    <property type="term" value="F:electron transfer activity"/>
    <property type="evidence" value="ECO:0007669"/>
    <property type="project" value="TreeGrafter"/>
</dbReference>
<keyword evidence="4" id="KW-0408">Iron</keyword>
<sequence length="110" mass="12003">MERITVTFLQENGEERVLKDVETGLTLMEVGRDNGVEGIVADCGGCCDCGTCHVLVDEEWRGIVGPPNDIEASTLDLMVPTFEEGASRLSCQVELRPELDGLKVKVSTEF</sequence>
<dbReference type="InterPro" id="IPR036010">
    <property type="entry name" value="2Fe-2S_ferredoxin-like_sf"/>
</dbReference>
<comment type="cofactor">
    <cofactor evidence="6">
        <name>[2Fe-2S] cluster</name>
        <dbReference type="ChEBI" id="CHEBI:190135"/>
    </cofactor>
</comment>
<gene>
    <name evidence="8" type="ORF">FIV46_10365</name>
</gene>
<dbReference type="GO" id="GO:0140647">
    <property type="term" value="P:P450-containing electron transport chain"/>
    <property type="evidence" value="ECO:0007669"/>
    <property type="project" value="InterPro"/>
</dbReference>
<dbReference type="EMBL" id="VFIY01000010">
    <property type="protein sequence ID" value="TPD59875.1"/>
    <property type="molecule type" value="Genomic_DNA"/>
</dbReference>
<evidence type="ECO:0000313" key="8">
    <source>
        <dbReference type="EMBL" id="TPD59875.1"/>
    </source>
</evidence>
<dbReference type="Proteomes" id="UP000319148">
    <property type="component" value="Unassembled WGS sequence"/>
</dbReference>
<dbReference type="SUPFAM" id="SSF54292">
    <property type="entry name" value="2Fe-2S ferredoxin-like"/>
    <property type="match status" value="1"/>
</dbReference>